<dbReference type="STRING" id="764299.STRIC_2308"/>
<dbReference type="Proteomes" id="UP000003330">
    <property type="component" value="Unassembled WGS sequence"/>
</dbReference>
<organism evidence="6 7">
    <name type="scientific">Streptococcus ictaluri 707-05</name>
    <dbReference type="NCBI Taxonomy" id="764299"/>
    <lineage>
        <taxon>Bacteria</taxon>
        <taxon>Bacillati</taxon>
        <taxon>Bacillota</taxon>
        <taxon>Bacilli</taxon>
        <taxon>Lactobacillales</taxon>
        <taxon>Streptococcaceae</taxon>
        <taxon>Streptococcus</taxon>
    </lineage>
</organism>
<dbReference type="CDD" id="cd16914">
    <property type="entry name" value="EcfT"/>
    <property type="match status" value="1"/>
</dbReference>
<feature type="transmembrane region" description="Helical" evidence="5">
    <location>
        <begin position="90"/>
        <end position="109"/>
    </location>
</feature>
<evidence type="ECO:0000256" key="3">
    <source>
        <dbReference type="ARBA" id="ARBA00022989"/>
    </source>
</evidence>
<dbReference type="GO" id="GO:0005886">
    <property type="term" value="C:plasma membrane"/>
    <property type="evidence" value="ECO:0007669"/>
    <property type="project" value="UniProtKB-ARBA"/>
</dbReference>
<keyword evidence="3 5" id="KW-1133">Transmembrane helix</keyword>
<dbReference type="RefSeq" id="WP_008088310.1">
    <property type="nucleotide sequence ID" value="NZ_AEUX02000005.1"/>
</dbReference>
<keyword evidence="4 5" id="KW-0472">Membrane</keyword>
<feature type="transmembrane region" description="Helical" evidence="5">
    <location>
        <begin position="17"/>
        <end position="36"/>
    </location>
</feature>
<evidence type="ECO:0000313" key="7">
    <source>
        <dbReference type="Proteomes" id="UP000003330"/>
    </source>
</evidence>
<evidence type="ECO:0000256" key="2">
    <source>
        <dbReference type="ARBA" id="ARBA00022692"/>
    </source>
</evidence>
<dbReference type="EMBL" id="AEUX02000005">
    <property type="protein sequence ID" value="EHI70121.1"/>
    <property type="molecule type" value="Genomic_DNA"/>
</dbReference>
<proteinExistence type="predicted"/>
<evidence type="ECO:0000256" key="1">
    <source>
        <dbReference type="ARBA" id="ARBA00004141"/>
    </source>
</evidence>
<dbReference type="InterPro" id="IPR003339">
    <property type="entry name" value="ABC/ECF_trnsptr_transmembrane"/>
</dbReference>
<sequence length="232" mass="26819">MQLALLVTYSQNRKVSLINPLTIILINAVLPLLNTLFPSNKSLLLSFLLTTVIFMIGGQLIRLFKGLVFLMIFLAFYLLFLWLENGILVTWFRMTLLFLPCFFLAWFLYSSSEVLAALQRLHLPKYFIVSLMICLRYIMTFQKEYRLIRDALRVRGIVLSVRHPLKAFDYLLVPQLFRCLTLSHELSIASLTKGVTAPHQRSSFYYQAFTYVDVLILFLLILGYGFVIGGVI</sequence>
<keyword evidence="2 5" id="KW-0812">Transmembrane</keyword>
<feature type="transmembrane region" description="Helical" evidence="5">
    <location>
        <begin position="67"/>
        <end position="83"/>
    </location>
</feature>
<dbReference type="eggNOG" id="COG0619">
    <property type="taxonomic scope" value="Bacteria"/>
</dbReference>
<evidence type="ECO:0000313" key="6">
    <source>
        <dbReference type="EMBL" id="EHI70121.1"/>
    </source>
</evidence>
<evidence type="ECO:0000256" key="5">
    <source>
        <dbReference type="SAM" id="Phobius"/>
    </source>
</evidence>
<comment type="subcellular location">
    <subcellularLocation>
        <location evidence="1">Membrane</location>
        <topology evidence="1">Multi-pass membrane protein</topology>
    </subcellularLocation>
</comment>
<keyword evidence="7" id="KW-1185">Reference proteome</keyword>
<feature type="transmembrane region" description="Helical" evidence="5">
    <location>
        <begin position="208"/>
        <end position="231"/>
    </location>
</feature>
<comment type="caution">
    <text evidence="6">The sequence shown here is derived from an EMBL/GenBank/DDBJ whole genome shotgun (WGS) entry which is preliminary data.</text>
</comment>
<name>G5K1Q0_9STRE</name>
<dbReference type="AlphaFoldDB" id="G5K1Q0"/>
<dbReference type="Pfam" id="PF02361">
    <property type="entry name" value="CbiQ"/>
    <property type="match status" value="1"/>
</dbReference>
<accession>G5K1Q0</accession>
<evidence type="ECO:0000256" key="4">
    <source>
        <dbReference type="ARBA" id="ARBA00023136"/>
    </source>
</evidence>
<protein>
    <submittedName>
        <fullName evidence="6">Cobalt transport protein</fullName>
    </submittedName>
</protein>
<reference evidence="6 7" key="1">
    <citation type="journal article" date="2014" name="Int. J. Syst. Evol. Microbiol.">
        <title>Phylogenomics and the dynamic genome evolution of the genus Streptococcus.</title>
        <authorList>
            <consortium name="The Broad Institute Genome Sequencing Platform"/>
            <person name="Richards V.P."/>
            <person name="Palmer S.R."/>
            <person name="Pavinski Bitar P.D."/>
            <person name="Qin X."/>
            <person name="Weinstock G.M."/>
            <person name="Highlander S.K."/>
            <person name="Town C.D."/>
            <person name="Burne R.A."/>
            <person name="Stanhope M.J."/>
        </authorList>
    </citation>
    <scope>NUCLEOTIDE SEQUENCE [LARGE SCALE GENOMIC DNA]</scope>
    <source>
        <strain evidence="6 7">707-05</strain>
    </source>
</reference>
<gene>
    <name evidence="6" type="ORF">STRIC_2308</name>
</gene>
<feature type="transmembrane region" description="Helical" evidence="5">
    <location>
        <begin position="43"/>
        <end position="61"/>
    </location>
</feature>